<proteinExistence type="predicted"/>
<evidence type="ECO:0000259" key="1">
    <source>
        <dbReference type="Pfam" id="PF20114"/>
    </source>
</evidence>
<gene>
    <name evidence="2" type="ORF">FHX47_000688</name>
</gene>
<name>A0A7W5TP63_9MICC</name>
<sequence length="100" mass="10977">MSVDPSAHPAAATVWTTPAGAPERLVWCGRRFVVVAKPIAWMDRTSWWESPVRVAAGQAAQVVERPMWQVTAKALDNAELLIFDLAVSSGDQWPITAVYD</sequence>
<dbReference type="InterPro" id="IPR045443">
    <property type="entry name" value="DUF6504"/>
</dbReference>
<dbReference type="RefSeq" id="WP_183357461.1">
    <property type="nucleotide sequence ID" value="NZ_BAABKR010000001.1"/>
</dbReference>
<organism evidence="2 3">
    <name type="scientific">Garicola koreensis</name>
    <dbReference type="NCBI Taxonomy" id="1262554"/>
    <lineage>
        <taxon>Bacteria</taxon>
        <taxon>Bacillati</taxon>
        <taxon>Actinomycetota</taxon>
        <taxon>Actinomycetes</taxon>
        <taxon>Micrococcales</taxon>
        <taxon>Micrococcaceae</taxon>
        <taxon>Garicola</taxon>
    </lineage>
</organism>
<evidence type="ECO:0000313" key="3">
    <source>
        <dbReference type="Proteomes" id="UP000547528"/>
    </source>
</evidence>
<dbReference type="EMBL" id="JACIBT010000001">
    <property type="protein sequence ID" value="MBB3667095.1"/>
    <property type="molecule type" value="Genomic_DNA"/>
</dbReference>
<accession>A0A7W5TP63</accession>
<reference evidence="2 3" key="1">
    <citation type="submission" date="2020-08" db="EMBL/GenBank/DDBJ databases">
        <title>Sequencing the genomes of 1000 actinobacteria strains.</title>
        <authorList>
            <person name="Klenk H.-P."/>
        </authorList>
    </citation>
    <scope>NUCLEOTIDE SEQUENCE [LARGE SCALE GENOMIC DNA]</scope>
    <source>
        <strain evidence="2 3">DSM 28238</strain>
    </source>
</reference>
<feature type="domain" description="DUF6504" evidence="1">
    <location>
        <begin position="13"/>
        <end position="96"/>
    </location>
</feature>
<evidence type="ECO:0000313" key="2">
    <source>
        <dbReference type="EMBL" id="MBB3667095.1"/>
    </source>
</evidence>
<keyword evidence="3" id="KW-1185">Reference proteome</keyword>
<protein>
    <recommendedName>
        <fullName evidence="1">DUF6504 domain-containing protein</fullName>
    </recommendedName>
</protein>
<dbReference type="Proteomes" id="UP000547528">
    <property type="component" value="Unassembled WGS sequence"/>
</dbReference>
<comment type="caution">
    <text evidence="2">The sequence shown here is derived from an EMBL/GenBank/DDBJ whole genome shotgun (WGS) entry which is preliminary data.</text>
</comment>
<dbReference type="AlphaFoldDB" id="A0A7W5TP63"/>
<dbReference type="Pfam" id="PF20114">
    <property type="entry name" value="DUF6504"/>
    <property type="match status" value="1"/>
</dbReference>